<feature type="region of interest" description="Disordered" evidence="1">
    <location>
        <begin position="681"/>
        <end position="716"/>
    </location>
</feature>
<dbReference type="RefSeq" id="XP_003031987.1">
    <property type="nucleotide sequence ID" value="XM_003031941.1"/>
</dbReference>
<feature type="region of interest" description="Disordered" evidence="1">
    <location>
        <begin position="733"/>
        <end position="766"/>
    </location>
</feature>
<dbReference type="Proteomes" id="UP000007431">
    <property type="component" value="Unassembled WGS sequence"/>
</dbReference>
<dbReference type="VEuPathDB" id="FungiDB:SCHCODRAFT_02579912"/>
<name>D8Q3P2_SCHCM</name>
<feature type="compositionally biased region" description="Basic and acidic residues" evidence="1">
    <location>
        <begin position="265"/>
        <end position="279"/>
    </location>
</feature>
<feature type="region of interest" description="Disordered" evidence="1">
    <location>
        <begin position="1"/>
        <end position="32"/>
    </location>
</feature>
<feature type="compositionally biased region" description="Low complexity" evidence="1">
    <location>
        <begin position="694"/>
        <end position="707"/>
    </location>
</feature>
<gene>
    <name evidence="2" type="ORF">SCHCODRAFT_108614</name>
</gene>
<feature type="compositionally biased region" description="Basic residues" evidence="1">
    <location>
        <begin position="380"/>
        <end position="394"/>
    </location>
</feature>
<dbReference type="GeneID" id="9589267"/>
<feature type="region of interest" description="Disordered" evidence="1">
    <location>
        <begin position="296"/>
        <end position="473"/>
    </location>
</feature>
<dbReference type="KEGG" id="scm:SCHCO_02579912"/>
<proteinExistence type="predicted"/>
<feature type="compositionally biased region" description="Basic and acidic residues" evidence="1">
    <location>
        <begin position="395"/>
        <end position="409"/>
    </location>
</feature>
<feature type="region of interest" description="Disordered" evidence="1">
    <location>
        <begin position="253"/>
        <end position="279"/>
    </location>
</feature>
<dbReference type="EMBL" id="GL377306">
    <property type="protein sequence ID" value="EFI97084.1"/>
    <property type="molecule type" value="Genomic_DNA"/>
</dbReference>
<feature type="compositionally biased region" description="Basic and acidic residues" evidence="1">
    <location>
        <begin position="19"/>
        <end position="32"/>
    </location>
</feature>
<dbReference type="eggNOG" id="ENOG502SN1A">
    <property type="taxonomic scope" value="Eukaryota"/>
</dbReference>
<dbReference type="OrthoDB" id="3061185at2759"/>
<keyword evidence="3" id="KW-1185">Reference proteome</keyword>
<reference evidence="2 3" key="1">
    <citation type="journal article" date="2010" name="Nat. Biotechnol.">
        <title>Genome sequence of the model mushroom Schizophyllum commune.</title>
        <authorList>
            <person name="Ohm R.A."/>
            <person name="de Jong J.F."/>
            <person name="Lugones L.G."/>
            <person name="Aerts A."/>
            <person name="Kothe E."/>
            <person name="Stajich J.E."/>
            <person name="de Vries R.P."/>
            <person name="Record E."/>
            <person name="Levasseur A."/>
            <person name="Baker S.E."/>
            <person name="Bartholomew K.A."/>
            <person name="Coutinho P.M."/>
            <person name="Erdmann S."/>
            <person name="Fowler T.J."/>
            <person name="Gathman A.C."/>
            <person name="Lombard V."/>
            <person name="Henrissat B."/>
            <person name="Knabe N."/>
            <person name="Kuees U."/>
            <person name="Lilly W.W."/>
            <person name="Lindquist E."/>
            <person name="Lucas S."/>
            <person name="Magnuson J.K."/>
            <person name="Piumi F."/>
            <person name="Raudaskoski M."/>
            <person name="Salamov A."/>
            <person name="Schmutz J."/>
            <person name="Schwarze F.W.M.R."/>
            <person name="vanKuyk P.A."/>
            <person name="Horton J.S."/>
            <person name="Grigoriev I.V."/>
            <person name="Woesten H.A.B."/>
        </authorList>
    </citation>
    <scope>NUCLEOTIDE SEQUENCE [LARGE SCALE GENOMIC DNA]</scope>
    <source>
        <strain evidence="3">H4-8 / FGSC 9210</strain>
    </source>
</reference>
<feature type="compositionally biased region" description="Basic and acidic residues" evidence="1">
    <location>
        <begin position="339"/>
        <end position="353"/>
    </location>
</feature>
<feature type="non-terminal residue" evidence="2">
    <location>
        <position position="959"/>
    </location>
</feature>
<feature type="compositionally biased region" description="Acidic residues" evidence="1">
    <location>
        <begin position="431"/>
        <end position="453"/>
    </location>
</feature>
<dbReference type="AlphaFoldDB" id="D8Q3P2"/>
<sequence length="959" mass="107388">MSSASRAGEEGAPPDVPDDADRRSLGDPAKEEREHRRFWVNRAFDELHLPTVDDATRPPHLNTGRKRLDWMINHRTLNPEDVIDRGVSVDRSFQRFALRREFLELVDSVISYTQKVLGNLAPAAAADPHESGEYWEFDPQGVLRGNLAGTSSLPDLNFAWTMFNQRCAAALAKYRKYRARAESLIAGETPPSLSPITTPGSVYRDLPQMGSQEEKLKYLWGSVPSYALNARDSQATWDRARFLSKAPEELVRPPSPLVKAFPPRLPERDPLTKYYDGDQARDRAFGKEFTPWSGSLPVRDYEEKWNPPPDAKKEKGLKFQKQSDDDPSANLQSSKAKRKESGSKGGRERDASTSREAVSFYGSLSTRRLDLQESASRAGGSKKKRSRSRRSHKKRESEGDGGGKDDRKSAAGPPRRPSGGDKDPAPHAAEEPGDDPSDGDGDEEDDEEDSSSDEEGRVVDLDEGEELPFLPYGTTAPTVLASIKPDQLPSWDGNKSTAHEYLAAVYEYANSGGYMNQAVGYWLWTRLEKGSAVFQWYVTLSPTLKSYMRRSAHNFLGVVQRDYLGPKWIRNLATEFQFQSFREYKHRHESPSQFIYRRIIASRALAFAPKNSREEVKMILSVAPPSWGIVLVPSSIDSTDTLTKRVLQFEEELANASRSGGGDIKAQVASALKELGVSTSAATRSKFPSRRPEGVSAFSVEASAESGGPEEREAPSEEAIANEMLAVAYSVVASREKSKPPSKPRFARRDDVKSKKKPPAPCRPCGSPFHWNRDCPHWNEYLAERRAEGHLVEAEDSDAERAYNVAYYLCGQDFEQAARAPTEEGDVYERKTSHAEGKPALYEVRAQSFVSRIEEIEDDYAQVDFKSGHVIWTYRPLWSRLACSRRPAAAQPAAPLHVPSLFEPSHVESAASRQVGRYDRQVRCARRSHMRWLLRFLISVTNHSAFLPFLHSPVPGAYF</sequence>
<accession>D8Q3P2</accession>
<dbReference type="HOGENOM" id="CLU_307994_0_0_1"/>
<evidence type="ECO:0000313" key="3">
    <source>
        <dbReference type="Proteomes" id="UP000007431"/>
    </source>
</evidence>
<feature type="compositionally biased region" description="Basic and acidic residues" evidence="1">
    <location>
        <begin position="418"/>
        <end position="430"/>
    </location>
</feature>
<dbReference type="InParanoid" id="D8Q3P2"/>
<organism evidence="3">
    <name type="scientific">Schizophyllum commune (strain H4-8 / FGSC 9210)</name>
    <name type="common">Split gill fungus</name>
    <dbReference type="NCBI Taxonomy" id="578458"/>
    <lineage>
        <taxon>Eukaryota</taxon>
        <taxon>Fungi</taxon>
        <taxon>Dikarya</taxon>
        <taxon>Basidiomycota</taxon>
        <taxon>Agaricomycotina</taxon>
        <taxon>Agaricomycetes</taxon>
        <taxon>Agaricomycetidae</taxon>
        <taxon>Agaricales</taxon>
        <taxon>Schizophyllaceae</taxon>
        <taxon>Schizophyllum</taxon>
    </lineage>
</organism>
<evidence type="ECO:0000256" key="1">
    <source>
        <dbReference type="SAM" id="MobiDB-lite"/>
    </source>
</evidence>
<protein>
    <submittedName>
        <fullName evidence="2">Uncharacterized protein</fullName>
    </submittedName>
</protein>
<evidence type="ECO:0000313" key="2">
    <source>
        <dbReference type="EMBL" id="EFI97084.1"/>
    </source>
</evidence>
<feature type="compositionally biased region" description="Basic and acidic residues" evidence="1">
    <location>
        <begin position="299"/>
        <end position="324"/>
    </location>
</feature>